<dbReference type="AlphaFoldDB" id="A0A1C1CUY9"/>
<dbReference type="EMBL" id="LGRB01000009">
    <property type="protein sequence ID" value="OCT52318.1"/>
    <property type="molecule type" value="Genomic_DNA"/>
</dbReference>
<feature type="compositionally biased region" description="Basic residues" evidence="1">
    <location>
        <begin position="147"/>
        <end position="156"/>
    </location>
</feature>
<evidence type="ECO:0000313" key="3">
    <source>
        <dbReference type="Proteomes" id="UP000094526"/>
    </source>
</evidence>
<keyword evidence="3" id="KW-1185">Reference proteome</keyword>
<protein>
    <submittedName>
        <fullName evidence="2">Uncharacterized protein</fullName>
    </submittedName>
</protein>
<dbReference type="Proteomes" id="UP000094526">
    <property type="component" value="Unassembled WGS sequence"/>
</dbReference>
<evidence type="ECO:0000313" key="2">
    <source>
        <dbReference type="EMBL" id="OCT52318.1"/>
    </source>
</evidence>
<evidence type="ECO:0000256" key="1">
    <source>
        <dbReference type="SAM" id="MobiDB-lite"/>
    </source>
</evidence>
<feature type="region of interest" description="Disordered" evidence="1">
    <location>
        <begin position="91"/>
        <end position="113"/>
    </location>
</feature>
<proteinExistence type="predicted"/>
<organism evidence="2 3">
    <name type="scientific">Cladophialophora carrionii</name>
    <dbReference type="NCBI Taxonomy" id="86049"/>
    <lineage>
        <taxon>Eukaryota</taxon>
        <taxon>Fungi</taxon>
        <taxon>Dikarya</taxon>
        <taxon>Ascomycota</taxon>
        <taxon>Pezizomycotina</taxon>
        <taxon>Eurotiomycetes</taxon>
        <taxon>Chaetothyriomycetidae</taxon>
        <taxon>Chaetothyriales</taxon>
        <taxon>Herpotrichiellaceae</taxon>
        <taxon>Cladophialophora</taxon>
    </lineage>
</organism>
<reference evidence="3" key="1">
    <citation type="submission" date="2015-07" db="EMBL/GenBank/DDBJ databases">
        <authorList>
            <person name="Teixeira M.M."/>
            <person name="Souza R.C."/>
            <person name="Almeida L.G."/>
            <person name="Vicente V.A."/>
            <person name="de Hoog S."/>
            <person name="Bocca A.L."/>
            <person name="de Almeida S.R."/>
            <person name="Vasconcelos A.T."/>
            <person name="Felipe M.S."/>
        </authorList>
    </citation>
    <scope>NUCLEOTIDE SEQUENCE [LARGE SCALE GENOMIC DNA]</scope>
    <source>
        <strain evidence="3">KSF</strain>
    </source>
</reference>
<feature type="compositionally biased region" description="Basic residues" evidence="1">
    <location>
        <begin position="93"/>
        <end position="103"/>
    </location>
</feature>
<feature type="region of interest" description="Disordered" evidence="1">
    <location>
        <begin position="142"/>
        <end position="169"/>
    </location>
</feature>
<feature type="compositionally biased region" description="Polar residues" evidence="1">
    <location>
        <begin position="1"/>
        <end position="15"/>
    </location>
</feature>
<sequence length="169" mass="18291">MATPGNEKTQSPSTQGDDDWFSARSLMASMFLKQGRAKQTGWGCQKTKDGPVTLEENPRLAQPSKVLCRFQVALDVTSSADDCTVACKESKTRWTRAGRKKPKPAPTPPDPRSRLDCLLSGLEARLRCPVLTAALEISGSARAWRPAPRKSHHPHHPGALSGDGSFGSI</sequence>
<gene>
    <name evidence="2" type="ORF">CLCR_09202</name>
</gene>
<dbReference type="VEuPathDB" id="FungiDB:CLCR_09202"/>
<feature type="region of interest" description="Disordered" evidence="1">
    <location>
        <begin position="1"/>
        <end position="20"/>
    </location>
</feature>
<accession>A0A1C1CUY9</accession>
<name>A0A1C1CUY9_9EURO</name>
<comment type="caution">
    <text evidence="2">The sequence shown here is derived from an EMBL/GenBank/DDBJ whole genome shotgun (WGS) entry which is preliminary data.</text>
</comment>